<evidence type="ECO:0000256" key="2">
    <source>
        <dbReference type="SAM" id="MobiDB-lite"/>
    </source>
</evidence>
<keyword evidence="3" id="KW-0812">Transmembrane</keyword>
<sequence length="462" mass="51275">MEQNGLRRRNGAAEEAAQTTDEPTKAAPGLHTVLQQRLRSVSQESEELLMYAAEPLSPTEKAQAEREKSQIPEGFAESQTIGAKVKGLHDDLEFWGYQNFPVITDHFNFLVYAVDLAVRSVRWFQFGFAACWLGFRLCLYAVMLLPAFVRIMLTYYHDPRIHRRIRYGPAEREYLDIYVPEEALNGGKVPVVVAVMGGAFMIGHRGYNAQLGLRLMDFGVMTVGVDYRNFPRGCIPDMVEDVGRGVRWVFQNIERYGGDTSKMMLMGQSAGAHLAAMLLLEHALLEAKQGEPADNWSVKDLRGFLGISGPYHLEKLGPHLASRGLYPGIMTHMTGGDLEGCSPEALLHNKDWQAVGKKAVASLPLVHLFHGDQDKAVPVWSSEQFAGRLKDAGAQVVLDVRKGMTHTYPVVEGPMRRHDPQVELVLPILLGPGAEKRIQDSPELPPMAPLRILDVAGVVSPF</sequence>
<reference evidence="5" key="1">
    <citation type="submission" date="2023-08" db="EMBL/GenBank/DDBJ databases">
        <authorList>
            <person name="Chen Y."/>
            <person name="Shah S."/>
            <person name="Dougan E. K."/>
            <person name="Thang M."/>
            <person name="Chan C."/>
        </authorList>
    </citation>
    <scope>NUCLEOTIDE SEQUENCE</scope>
</reference>
<evidence type="ECO:0000313" key="5">
    <source>
        <dbReference type="EMBL" id="CAJ1385690.1"/>
    </source>
</evidence>
<dbReference type="InterPro" id="IPR029058">
    <property type="entry name" value="AB_hydrolase_fold"/>
</dbReference>
<protein>
    <recommendedName>
        <fullName evidence="4">BD-FAE-like domain-containing protein</fullName>
    </recommendedName>
</protein>
<dbReference type="InterPro" id="IPR049492">
    <property type="entry name" value="BD-FAE-like_dom"/>
</dbReference>
<keyword evidence="3" id="KW-1133">Transmembrane helix</keyword>
<comment type="caution">
    <text evidence="5">The sequence shown here is derived from an EMBL/GenBank/DDBJ whole genome shotgun (WGS) entry which is preliminary data.</text>
</comment>
<dbReference type="GO" id="GO:0016787">
    <property type="term" value="F:hydrolase activity"/>
    <property type="evidence" value="ECO:0007669"/>
    <property type="project" value="UniProtKB-KW"/>
</dbReference>
<keyword evidence="6" id="KW-1185">Reference proteome</keyword>
<proteinExistence type="predicted"/>
<organism evidence="5 6">
    <name type="scientific">Effrenium voratum</name>
    <dbReference type="NCBI Taxonomy" id="2562239"/>
    <lineage>
        <taxon>Eukaryota</taxon>
        <taxon>Sar</taxon>
        <taxon>Alveolata</taxon>
        <taxon>Dinophyceae</taxon>
        <taxon>Suessiales</taxon>
        <taxon>Symbiodiniaceae</taxon>
        <taxon>Effrenium</taxon>
    </lineage>
</organism>
<feature type="transmembrane region" description="Helical" evidence="3">
    <location>
        <begin position="126"/>
        <end position="149"/>
    </location>
</feature>
<dbReference type="AlphaFoldDB" id="A0AA36IFC0"/>
<dbReference type="Proteomes" id="UP001178507">
    <property type="component" value="Unassembled WGS sequence"/>
</dbReference>
<evidence type="ECO:0000313" key="6">
    <source>
        <dbReference type="Proteomes" id="UP001178507"/>
    </source>
</evidence>
<name>A0AA36IFC0_9DINO</name>
<dbReference type="EMBL" id="CAUJNA010001269">
    <property type="protein sequence ID" value="CAJ1385690.1"/>
    <property type="molecule type" value="Genomic_DNA"/>
</dbReference>
<gene>
    <name evidence="5" type="ORF">EVOR1521_LOCUS12240</name>
</gene>
<evidence type="ECO:0000259" key="4">
    <source>
        <dbReference type="Pfam" id="PF20434"/>
    </source>
</evidence>
<feature type="region of interest" description="Disordered" evidence="2">
    <location>
        <begin position="1"/>
        <end position="31"/>
    </location>
</feature>
<accession>A0AA36IFC0</accession>
<keyword evidence="3" id="KW-0472">Membrane</keyword>
<dbReference type="InterPro" id="IPR050300">
    <property type="entry name" value="GDXG_lipolytic_enzyme"/>
</dbReference>
<feature type="compositionally biased region" description="Basic residues" evidence="2">
    <location>
        <begin position="1"/>
        <end position="10"/>
    </location>
</feature>
<dbReference type="Gene3D" id="3.40.50.1820">
    <property type="entry name" value="alpha/beta hydrolase"/>
    <property type="match status" value="1"/>
</dbReference>
<dbReference type="Pfam" id="PF20434">
    <property type="entry name" value="BD-FAE"/>
    <property type="match status" value="1"/>
</dbReference>
<dbReference type="PANTHER" id="PTHR48081:SF33">
    <property type="entry name" value="KYNURENINE FORMAMIDASE"/>
    <property type="match status" value="1"/>
</dbReference>
<keyword evidence="1" id="KW-0378">Hydrolase</keyword>
<evidence type="ECO:0000256" key="3">
    <source>
        <dbReference type="SAM" id="Phobius"/>
    </source>
</evidence>
<evidence type="ECO:0000256" key="1">
    <source>
        <dbReference type="ARBA" id="ARBA00022801"/>
    </source>
</evidence>
<feature type="domain" description="BD-FAE-like" evidence="4">
    <location>
        <begin position="175"/>
        <end position="388"/>
    </location>
</feature>
<dbReference type="SUPFAM" id="SSF53474">
    <property type="entry name" value="alpha/beta-Hydrolases"/>
    <property type="match status" value="1"/>
</dbReference>
<dbReference type="PANTHER" id="PTHR48081">
    <property type="entry name" value="AB HYDROLASE SUPERFAMILY PROTEIN C4A8.06C"/>
    <property type="match status" value="1"/>
</dbReference>